<dbReference type="OrthoDB" id="9795226at2"/>
<dbReference type="RefSeq" id="WP_110391735.1">
    <property type="nucleotide sequence ID" value="NZ_CALCOA010000280.1"/>
</dbReference>
<keyword evidence="5" id="KW-1185">Reference proteome</keyword>
<evidence type="ECO:0000313" key="4">
    <source>
        <dbReference type="EMBL" id="PXX75997.1"/>
    </source>
</evidence>
<dbReference type="EMBL" id="QJKI01000023">
    <property type="protein sequence ID" value="PXX75997.1"/>
    <property type="molecule type" value="Genomic_DNA"/>
</dbReference>
<feature type="domain" description="ApaG" evidence="3">
    <location>
        <begin position="1"/>
        <end position="123"/>
    </location>
</feature>
<reference evidence="4 5" key="1">
    <citation type="submission" date="2018-05" db="EMBL/GenBank/DDBJ databases">
        <title>Genomic Encyclopedia of Type Strains, Phase IV (KMG-IV): sequencing the most valuable type-strain genomes for metagenomic binning, comparative biology and taxonomic classification.</title>
        <authorList>
            <person name="Goeker M."/>
        </authorList>
    </citation>
    <scope>NUCLEOTIDE SEQUENCE [LARGE SCALE GENOMIC DNA]</scope>
    <source>
        <strain evidence="4 5">DSM 29661</strain>
    </source>
</reference>
<name>A0A318KIU3_9NEIS</name>
<evidence type="ECO:0000256" key="2">
    <source>
        <dbReference type="HAMAP-Rule" id="MF_00791"/>
    </source>
</evidence>
<proteinExistence type="inferred from homology"/>
<evidence type="ECO:0000256" key="1">
    <source>
        <dbReference type="ARBA" id="ARBA00017693"/>
    </source>
</evidence>
<dbReference type="PROSITE" id="PS51087">
    <property type="entry name" value="APAG"/>
    <property type="match status" value="1"/>
</dbReference>
<sequence length="123" mass="13691">MTSPIRVEPQAYYIADQSNPANHCYVFAYRIQIHNDGDVGVQLISRSWYITDANNHVREVHGEGVVGEQPRLQPGETYEYVSGAVLATAQGTMRGSYNFTADDGREFEAPVPEFFLNGAQALH</sequence>
<dbReference type="PANTHER" id="PTHR47191:SF2">
    <property type="entry name" value="OS05G0170800 PROTEIN"/>
    <property type="match status" value="1"/>
</dbReference>
<dbReference type="NCBIfam" id="NF003967">
    <property type="entry name" value="PRK05461.1"/>
    <property type="match status" value="1"/>
</dbReference>
<evidence type="ECO:0000313" key="5">
    <source>
        <dbReference type="Proteomes" id="UP000247555"/>
    </source>
</evidence>
<dbReference type="Pfam" id="PF04379">
    <property type="entry name" value="DUF525"/>
    <property type="match status" value="1"/>
</dbReference>
<dbReference type="InterPro" id="IPR007474">
    <property type="entry name" value="ApaG_domain"/>
</dbReference>
<dbReference type="AlphaFoldDB" id="A0A318KIU3"/>
<dbReference type="InterPro" id="IPR050718">
    <property type="entry name" value="ApaG-like"/>
</dbReference>
<dbReference type="InterPro" id="IPR023065">
    <property type="entry name" value="Uncharacterised_ApaG"/>
</dbReference>
<dbReference type="Gene3D" id="2.60.40.1470">
    <property type="entry name" value="ApaG domain"/>
    <property type="match status" value="1"/>
</dbReference>
<dbReference type="Proteomes" id="UP000247555">
    <property type="component" value="Unassembled WGS sequence"/>
</dbReference>
<gene>
    <name evidence="2" type="primary">apaG</name>
    <name evidence="4" type="ORF">DFR34_12329</name>
</gene>
<dbReference type="SUPFAM" id="SSF110069">
    <property type="entry name" value="ApaG-like"/>
    <property type="match status" value="1"/>
</dbReference>
<dbReference type="PANTHER" id="PTHR47191">
    <property type="entry name" value="OS05G0170800 PROTEIN"/>
    <property type="match status" value="1"/>
</dbReference>
<dbReference type="HAMAP" id="MF_00791">
    <property type="entry name" value="ApaG"/>
    <property type="match status" value="1"/>
</dbReference>
<dbReference type="InterPro" id="IPR036767">
    <property type="entry name" value="ApaG_sf"/>
</dbReference>
<evidence type="ECO:0000259" key="3">
    <source>
        <dbReference type="PROSITE" id="PS51087"/>
    </source>
</evidence>
<organism evidence="4 5">
    <name type="scientific">Rivihabitans pingtungensis</name>
    <dbReference type="NCBI Taxonomy" id="1054498"/>
    <lineage>
        <taxon>Bacteria</taxon>
        <taxon>Pseudomonadati</taxon>
        <taxon>Pseudomonadota</taxon>
        <taxon>Betaproteobacteria</taxon>
        <taxon>Neisseriales</taxon>
        <taxon>Aquaspirillaceae</taxon>
        <taxon>Rivihabitans</taxon>
    </lineage>
</organism>
<comment type="caution">
    <text evidence="4">The sequence shown here is derived from an EMBL/GenBank/DDBJ whole genome shotgun (WGS) entry which is preliminary data.</text>
</comment>
<accession>A0A318KIU3</accession>
<protein>
    <recommendedName>
        <fullName evidence="1 2">Protein ApaG</fullName>
    </recommendedName>
</protein>